<feature type="non-terminal residue" evidence="1">
    <location>
        <position position="328"/>
    </location>
</feature>
<organism evidence="1">
    <name type="scientific">marine sediment metagenome</name>
    <dbReference type="NCBI Taxonomy" id="412755"/>
    <lineage>
        <taxon>unclassified sequences</taxon>
        <taxon>metagenomes</taxon>
        <taxon>ecological metagenomes</taxon>
    </lineage>
</organism>
<sequence>MHPIFGDIPLRNWDDVVGKGGASTRPHNVGGLEPFGADAEQLRKIGVHVEQGVTTLPVSPAELLAWKTMQRNKVTRAAWKAMQTGPGRGLKSTMDGMQALFATAVLFNPVTALRSHADEIIRFYEQNGMSVDLLRTSIPSSVRGRAIPGMAVGTEAAAFTREGMGNVLSPAFQEWRMVSPGARGMTHHAERWINGSLLQGPQFRAYARAIRGGADEAAQRAIWKEWWDKEGVLLMKRSTVGGSPINDFKSFDIIHDSLERWLVGVKATGKRNQISSGKILDDMLEAAASNTNVKWHKAVWRQLPDVPAQVSSRSQGAAWRHPIETGFQ</sequence>
<proteinExistence type="predicted"/>
<evidence type="ECO:0000313" key="1">
    <source>
        <dbReference type="EMBL" id="KKM62646.1"/>
    </source>
</evidence>
<protein>
    <submittedName>
        <fullName evidence="1">Uncharacterized protein</fullName>
    </submittedName>
</protein>
<dbReference type="EMBL" id="LAZR01011252">
    <property type="protein sequence ID" value="KKM62646.1"/>
    <property type="molecule type" value="Genomic_DNA"/>
</dbReference>
<comment type="caution">
    <text evidence="1">The sequence shown here is derived from an EMBL/GenBank/DDBJ whole genome shotgun (WGS) entry which is preliminary data.</text>
</comment>
<accession>A0A0F9JJW0</accession>
<gene>
    <name evidence="1" type="ORF">LCGC14_1519570</name>
</gene>
<reference evidence="1" key="1">
    <citation type="journal article" date="2015" name="Nature">
        <title>Complex archaea that bridge the gap between prokaryotes and eukaryotes.</title>
        <authorList>
            <person name="Spang A."/>
            <person name="Saw J.H."/>
            <person name="Jorgensen S.L."/>
            <person name="Zaremba-Niedzwiedzka K."/>
            <person name="Martijn J."/>
            <person name="Lind A.E."/>
            <person name="van Eijk R."/>
            <person name="Schleper C."/>
            <person name="Guy L."/>
            <person name="Ettema T.J."/>
        </authorList>
    </citation>
    <scope>NUCLEOTIDE SEQUENCE</scope>
</reference>
<name>A0A0F9JJW0_9ZZZZ</name>
<dbReference type="AlphaFoldDB" id="A0A0F9JJW0"/>